<dbReference type="EMBL" id="RXLZ01000017">
    <property type="protein sequence ID" value="RTQ90142.1"/>
    <property type="molecule type" value="Genomic_DNA"/>
</dbReference>
<feature type="region of interest" description="Disordered" evidence="1">
    <location>
        <begin position="15"/>
        <end position="41"/>
    </location>
</feature>
<sequence length="101" mass="10988">MGRRRRTCWTWWSSRPSRSDVEPTAGRLALEGRPKGRPSSLWVEPAAGRLPCGAPPTHGCCRPAAGTTGVAVTAPGSACRCRAAPLRPARGRAWRDTRLRR</sequence>
<comment type="caution">
    <text evidence="2">The sequence shown here is derived from an EMBL/GenBank/DDBJ whole genome shotgun (WGS) entry which is preliminary data.</text>
</comment>
<evidence type="ECO:0000256" key="1">
    <source>
        <dbReference type="SAM" id="MobiDB-lite"/>
    </source>
</evidence>
<proteinExistence type="predicted"/>
<dbReference type="AlphaFoldDB" id="A0A3S0KFI2"/>
<reference evidence="2 3" key="1">
    <citation type="submission" date="2018-12" db="EMBL/GenBank/DDBJ databases">
        <authorList>
            <person name="Kartti S."/>
            <person name="Manni A."/>
            <person name="Chemao El Fihri M.W."/>
            <person name="Laamarti M."/>
            <person name="Temsamani L."/>
            <person name="El Jamali J.E."/>
            <person name="Ouadghiri M."/>
            <person name="Ibrahimi A."/>
            <person name="Filati-Maltouf A."/>
        </authorList>
    </citation>
    <scope>NUCLEOTIDE SEQUENCE [LARGE SCALE GENOMIC DNA]</scope>
    <source>
        <strain evidence="2 3">MDMC339</strain>
    </source>
</reference>
<protein>
    <submittedName>
        <fullName evidence="2">Uncharacterized protein</fullName>
    </submittedName>
</protein>
<evidence type="ECO:0000313" key="2">
    <source>
        <dbReference type="EMBL" id="RTQ90142.1"/>
    </source>
</evidence>
<gene>
    <name evidence="2" type="ORF">EKL94_07795</name>
</gene>
<name>A0A3S0KFI2_STEMA</name>
<organism evidence="2 3">
    <name type="scientific">Stenotrophomonas maltophilia</name>
    <name type="common">Pseudomonas maltophilia</name>
    <name type="synonym">Xanthomonas maltophilia</name>
    <dbReference type="NCBI Taxonomy" id="40324"/>
    <lineage>
        <taxon>Bacteria</taxon>
        <taxon>Pseudomonadati</taxon>
        <taxon>Pseudomonadota</taxon>
        <taxon>Gammaproteobacteria</taxon>
        <taxon>Lysobacterales</taxon>
        <taxon>Lysobacteraceae</taxon>
        <taxon>Stenotrophomonas</taxon>
        <taxon>Stenotrophomonas maltophilia group</taxon>
    </lineage>
</organism>
<dbReference type="Proteomes" id="UP000271705">
    <property type="component" value="Unassembled WGS sequence"/>
</dbReference>
<evidence type="ECO:0000313" key="3">
    <source>
        <dbReference type="Proteomes" id="UP000271705"/>
    </source>
</evidence>
<accession>A0A3S0KFI2</accession>